<organism evidence="2 3">
    <name type="scientific">Anopheles atroparvus</name>
    <name type="common">European mosquito</name>
    <dbReference type="NCBI Taxonomy" id="41427"/>
    <lineage>
        <taxon>Eukaryota</taxon>
        <taxon>Metazoa</taxon>
        <taxon>Ecdysozoa</taxon>
        <taxon>Arthropoda</taxon>
        <taxon>Hexapoda</taxon>
        <taxon>Insecta</taxon>
        <taxon>Pterygota</taxon>
        <taxon>Neoptera</taxon>
        <taxon>Endopterygota</taxon>
        <taxon>Diptera</taxon>
        <taxon>Nematocera</taxon>
        <taxon>Culicoidea</taxon>
        <taxon>Culicidae</taxon>
        <taxon>Anophelinae</taxon>
        <taxon>Anopheles</taxon>
    </lineage>
</organism>
<dbReference type="AlphaFoldDB" id="A0AAG5DJV9"/>
<dbReference type="EnsemblMetazoa" id="ENSAATROPT012577">
    <property type="protein sequence ID" value="ENSAATROPP011416"/>
    <property type="gene ID" value="ENSAATROPG010235"/>
</dbReference>
<dbReference type="Proteomes" id="UP000075880">
    <property type="component" value="Unassembled WGS sequence"/>
</dbReference>
<keyword evidence="3" id="KW-1185">Reference proteome</keyword>
<reference evidence="2" key="1">
    <citation type="submission" date="2024-04" db="UniProtKB">
        <authorList>
            <consortium name="EnsemblMetazoa"/>
        </authorList>
    </citation>
    <scope>IDENTIFICATION</scope>
    <source>
        <strain evidence="2">EBRO</strain>
    </source>
</reference>
<accession>A0AAG5DJV9</accession>
<protein>
    <submittedName>
        <fullName evidence="2">Uncharacterized protein</fullName>
    </submittedName>
</protein>
<feature type="region of interest" description="Disordered" evidence="1">
    <location>
        <begin position="21"/>
        <end position="61"/>
    </location>
</feature>
<feature type="compositionally biased region" description="Basic residues" evidence="1">
    <location>
        <begin position="21"/>
        <end position="31"/>
    </location>
</feature>
<proteinExistence type="predicted"/>
<sequence length="115" mass="13734">LNLQKDIRWLVFFGERLDNTRHRRDTKKKNREPRSVPCETRVTTKRNACQDQARSKERKSFIDSTRWRRPKRIGVIIKCVRIGGQASRTESQRIPRRQSVPKVRIFLWLCGKCEA</sequence>
<evidence type="ECO:0000256" key="1">
    <source>
        <dbReference type="SAM" id="MobiDB-lite"/>
    </source>
</evidence>
<evidence type="ECO:0000313" key="3">
    <source>
        <dbReference type="Proteomes" id="UP000075880"/>
    </source>
</evidence>
<name>A0AAG5DJV9_ANOAO</name>
<evidence type="ECO:0000313" key="2">
    <source>
        <dbReference type="EnsemblMetazoa" id="ENSAATROPP011416"/>
    </source>
</evidence>